<dbReference type="Gene3D" id="3.30.450.20">
    <property type="entry name" value="PAS domain"/>
    <property type="match status" value="2"/>
</dbReference>
<dbReference type="PANTHER" id="PTHR42878">
    <property type="entry name" value="TWO-COMPONENT HISTIDINE KINASE"/>
    <property type="match status" value="1"/>
</dbReference>
<dbReference type="PANTHER" id="PTHR42878:SF7">
    <property type="entry name" value="SENSOR HISTIDINE KINASE GLRK"/>
    <property type="match status" value="1"/>
</dbReference>
<evidence type="ECO:0000256" key="2">
    <source>
        <dbReference type="ARBA" id="ARBA00004141"/>
    </source>
</evidence>
<dbReference type="SUPFAM" id="SSF55785">
    <property type="entry name" value="PYP-like sensor domain (PAS domain)"/>
    <property type="match status" value="2"/>
</dbReference>
<keyword evidence="8" id="KW-0418">Kinase</keyword>
<dbReference type="InterPro" id="IPR003594">
    <property type="entry name" value="HATPase_dom"/>
</dbReference>
<name>A0A1G8WZU7_9EURY</name>
<dbReference type="SMART" id="SM00387">
    <property type="entry name" value="HATPase_c"/>
    <property type="match status" value="1"/>
</dbReference>
<dbReference type="Gene3D" id="3.30.565.10">
    <property type="entry name" value="Histidine kinase-like ATPase, C-terminal domain"/>
    <property type="match status" value="1"/>
</dbReference>
<feature type="transmembrane region" description="Helical" evidence="14">
    <location>
        <begin position="69"/>
        <end position="89"/>
    </location>
</feature>
<keyword evidence="10 14" id="KW-1133">Transmembrane helix</keyword>
<dbReference type="InterPro" id="IPR003661">
    <property type="entry name" value="HisK_dim/P_dom"/>
</dbReference>
<comment type="subcellular location">
    <subcellularLocation>
        <location evidence="2">Membrane</location>
        <topology evidence="2">Multi-pass membrane protein</topology>
    </subcellularLocation>
</comment>
<dbReference type="OrthoDB" id="117446at2157"/>
<dbReference type="GO" id="GO:0030295">
    <property type="term" value="F:protein kinase activator activity"/>
    <property type="evidence" value="ECO:0007669"/>
    <property type="project" value="TreeGrafter"/>
</dbReference>
<gene>
    <name evidence="16" type="ORF">SAMN04488571_101185</name>
</gene>
<dbReference type="InterPro" id="IPR000014">
    <property type="entry name" value="PAS"/>
</dbReference>
<evidence type="ECO:0000256" key="14">
    <source>
        <dbReference type="SAM" id="Phobius"/>
    </source>
</evidence>
<evidence type="ECO:0000256" key="13">
    <source>
        <dbReference type="SAM" id="Coils"/>
    </source>
</evidence>
<evidence type="ECO:0000313" key="16">
    <source>
        <dbReference type="EMBL" id="SDJ83889.1"/>
    </source>
</evidence>
<dbReference type="SUPFAM" id="SSF47384">
    <property type="entry name" value="Homodimeric domain of signal transducing histidine kinase"/>
    <property type="match status" value="1"/>
</dbReference>
<reference evidence="16 17" key="1">
    <citation type="submission" date="2016-10" db="EMBL/GenBank/DDBJ databases">
        <authorList>
            <person name="Varghese N."/>
            <person name="Submissions S."/>
        </authorList>
    </citation>
    <scope>NUCLEOTIDE SEQUENCE [LARGE SCALE GENOMIC DNA]</scope>
    <source>
        <strain evidence="16 17">DSM 2373</strain>
    </source>
</reference>
<dbReference type="Gene3D" id="1.10.287.130">
    <property type="match status" value="1"/>
</dbReference>
<dbReference type="PROSITE" id="PS50109">
    <property type="entry name" value="HIS_KIN"/>
    <property type="match status" value="1"/>
</dbReference>
<dbReference type="GO" id="GO:0000156">
    <property type="term" value="F:phosphorelay response regulator activity"/>
    <property type="evidence" value="ECO:0007669"/>
    <property type="project" value="TreeGrafter"/>
</dbReference>
<dbReference type="STRING" id="2200.GCA_001571405_00929"/>
<evidence type="ECO:0000256" key="7">
    <source>
        <dbReference type="ARBA" id="ARBA00022741"/>
    </source>
</evidence>
<dbReference type="InterPro" id="IPR035965">
    <property type="entry name" value="PAS-like_dom_sf"/>
</dbReference>
<dbReference type="EC" id="2.7.13.3" evidence="3"/>
<dbReference type="GO" id="GO:0016020">
    <property type="term" value="C:membrane"/>
    <property type="evidence" value="ECO:0007669"/>
    <property type="project" value="UniProtKB-SubCell"/>
</dbReference>
<dbReference type="CDD" id="cd00130">
    <property type="entry name" value="PAS"/>
    <property type="match status" value="1"/>
</dbReference>
<dbReference type="InterPro" id="IPR005467">
    <property type="entry name" value="His_kinase_dom"/>
</dbReference>
<dbReference type="InterPro" id="IPR036097">
    <property type="entry name" value="HisK_dim/P_sf"/>
</dbReference>
<evidence type="ECO:0000256" key="8">
    <source>
        <dbReference type="ARBA" id="ARBA00022777"/>
    </source>
</evidence>
<dbReference type="AlphaFoldDB" id="A0A1G8WZU7"/>
<dbReference type="InterPro" id="IPR036890">
    <property type="entry name" value="HATPase_C_sf"/>
</dbReference>
<dbReference type="Pfam" id="PF13426">
    <property type="entry name" value="PAS_9"/>
    <property type="match status" value="1"/>
</dbReference>
<proteinExistence type="predicted"/>
<dbReference type="CDD" id="cd00082">
    <property type="entry name" value="HisKA"/>
    <property type="match status" value="1"/>
</dbReference>
<dbReference type="InterPro" id="IPR004358">
    <property type="entry name" value="Sig_transdc_His_kin-like_C"/>
</dbReference>
<dbReference type="GO" id="GO:0007234">
    <property type="term" value="P:osmosensory signaling via phosphorelay pathway"/>
    <property type="evidence" value="ECO:0007669"/>
    <property type="project" value="TreeGrafter"/>
</dbReference>
<keyword evidence="6 14" id="KW-0812">Transmembrane</keyword>
<keyword evidence="13" id="KW-0175">Coiled coil</keyword>
<evidence type="ECO:0000256" key="4">
    <source>
        <dbReference type="ARBA" id="ARBA00022553"/>
    </source>
</evidence>
<dbReference type="NCBIfam" id="TIGR00229">
    <property type="entry name" value="sensory_box"/>
    <property type="match status" value="1"/>
</dbReference>
<feature type="coiled-coil region" evidence="13">
    <location>
        <begin position="348"/>
        <end position="389"/>
    </location>
</feature>
<protein>
    <recommendedName>
        <fullName evidence="3">histidine kinase</fullName>
        <ecNumber evidence="3">2.7.13.3</ecNumber>
    </recommendedName>
</protein>
<keyword evidence="9" id="KW-0067">ATP-binding</keyword>
<evidence type="ECO:0000256" key="6">
    <source>
        <dbReference type="ARBA" id="ARBA00022692"/>
    </source>
</evidence>
<keyword evidence="7" id="KW-0547">Nucleotide-binding</keyword>
<comment type="catalytic activity">
    <reaction evidence="1">
        <text>ATP + protein L-histidine = ADP + protein N-phospho-L-histidine.</text>
        <dbReference type="EC" id="2.7.13.3"/>
    </reaction>
</comment>
<dbReference type="GO" id="GO:0000155">
    <property type="term" value="F:phosphorelay sensor kinase activity"/>
    <property type="evidence" value="ECO:0007669"/>
    <property type="project" value="InterPro"/>
</dbReference>
<evidence type="ECO:0000256" key="11">
    <source>
        <dbReference type="ARBA" id="ARBA00023012"/>
    </source>
</evidence>
<dbReference type="SUPFAM" id="SSF55874">
    <property type="entry name" value="ATPase domain of HSP90 chaperone/DNA topoisomerase II/histidine kinase"/>
    <property type="match status" value="1"/>
</dbReference>
<dbReference type="GO" id="GO:0005524">
    <property type="term" value="F:ATP binding"/>
    <property type="evidence" value="ECO:0007669"/>
    <property type="project" value="UniProtKB-KW"/>
</dbReference>
<evidence type="ECO:0000256" key="1">
    <source>
        <dbReference type="ARBA" id="ARBA00000085"/>
    </source>
</evidence>
<evidence type="ECO:0000313" key="17">
    <source>
        <dbReference type="Proteomes" id="UP000326500"/>
    </source>
</evidence>
<keyword evidence="11" id="KW-0902">Two-component regulatory system</keyword>
<feature type="transmembrane region" description="Helical" evidence="14">
    <location>
        <begin position="46"/>
        <end position="62"/>
    </location>
</feature>
<keyword evidence="17" id="KW-1185">Reference proteome</keyword>
<keyword evidence="4" id="KW-0597">Phosphoprotein</keyword>
<evidence type="ECO:0000256" key="12">
    <source>
        <dbReference type="ARBA" id="ARBA00023136"/>
    </source>
</evidence>
<dbReference type="InterPro" id="IPR050351">
    <property type="entry name" value="BphY/WalK/GraS-like"/>
</dbReference>
<evidence type="ECO:0000259" key="15">
    <source>
        <dbReference type="PROSITE" id="PS50109"/>
    </source>
</evidence>
<feature type="transmembrane region" description="Helical" evidence="14">
    <location>
        <begin position="95"/>
        <end position="117"/>
    </location>
</feature>
<dbReference type="RefSeq" id="WP_066956128.1">
    <property type="nucleotide sequence ID" value="NZ_BCNX01000006.1"/>
</dbReference>
<dbReference type="Proteomes" id="UP000326500">
    <property type="component" value="Unassembled WGS sequence"/>
</dbReference>
<dbReference type="EMBL" id="FNFT01000001">
    <property type="protein sequence ID" value="SDJ83889.1"/>
    <property type="molecule type" value="Genomic_DNA"/>
</dbReference>
<dbReference type="Pfam" id="PF02518">
    <property type="entry name" value="HATPase_c"/>
    <property type="match status" value="1"/>
</dbReference>
<dbReference type="SMART" id="SM00388">
    <property type="entry name" value="HisKA"/>
    <property type="match status" value="1"/>
</dbReference>
<feature type="transmembrane region" description="Helical" evidence="14">
    <location>
        <begin position="21"/>
        <end position="40"/>
    </location>
</feature>
<evidence type="ECO:0000256" key="5">
    <source>
        <dbReference type="ARBA" id="ARBA00022679"/>
    </source>
</evidence>
<keyword evidence="12 14" id="KW-0472">Membrane</keyword>
<keyword evidence="5" id="KW-0808">Transferase</keyword>
<dbReference type="PRINTS" id="PR00344">
    <property type="entry name" value="BCTRLSENSOR"/>
</dbReference>
<evidence type="ECO:0000256" key="10">
    <source>
        <dbReference type="ARBA" id="ARBA00022989"/>
    </source>
</evidence>
<organism evidence="16 17">
    <name type="scientific">Methanoculleus thermophilus</name>
    <dbReference type="NCBI Taxonomy" id="2200"/>
    <lineage>
        <taxon>Archaea</taxon>
        <taxon>Methanobacteriati</taxon>
        <taxon>Methanobacteriota</taxon>
        <taxon>Stenosarchaea group</taxon>
        <taxon>Methanomicrobia</taxon>
        <taxon>Methanomicrobiales</taxon>
        <taxon>Methanomicrobiaceae</taxon>
        <taxon>Methanoculleus</taxon>
    </lineage>
</organism>
<feature type="domain" description="Histidine kinase" evidence="15">
    <location>
        <begin position="407"/>
        <end position="623"/>
    </location>
</feature>
<sequence>MAPHAVEQPIRVLWEGLSGNPRAVLIVGISVTSVITAALVESPATSLILWPLLFISAILAGYHYHEKGIIAATLLGLASLGVGSLRAYPETAAPIFAALLPFVGMIALASIASTLGYSTRERARRREGMVRGPGGAFLLRRKDGAIADANREFAEALGYTHDELKNMPISRIWPCTEDRKRFIAMAEPGEQVAVIETQFLDRNGVSRWFAISGLCLDRATVACRISEITRYKEMEAILNAERSRLFSVLDTLPAYVTLQGEDHMFQFVNRAFRETFGEPEGRPCYMVQQASLVPCDPCRGSLVFSRKIPQQWTWRHSDGRVYEVHAYPFTDTDGSNLMLQLGVEITGRVQTEKALEEFAKNLQAKNQELEMLRDELSTINRDLDAAVRERTADVERLLDQKNEFISQLGHDLKAPLVSLVALMPRILQLEQDPALRRLLGIIGGNVNYMKDLVEKTLKLARMNTSNIELELEALNLRTELNTILRNYTVPFGAKAITVDTSIPAEITVRADRVLLTEVFDNLIANAVRGMPNGTGTISITAARDRGVVIVAVSNTGAGLTRDQFERVFDEVFTADSSHRDLETPGLDLAICRRIVERHGGQVWAWNAGDGSGSAILFALEAAEDV</sequence>
<accession>A0A1G8WZU7</accession>
<evidence type="ECO:0000256" key="9">
    <source>
        <dbReference type="ARBA" id="ARBA00022840"/>
    </source>
</evidence>
<evidence type="ECO:0000256" key="3">
    <source>
        <dbReference type="ARBA" id="ARBA00012438"/>
    </source>
</evidence>